<reference evidence="1" key="1">
    <citation type="submission" date="2020-08" db="EMBL/GenBank/DDBJ databases">
        <title>Multicomponent nature underlies the extraordinary mechanical properties of spider dragline silk.</title>
        <authorList>
            <person name="Kono N."/>
            <person name="Nakamura H."/>
            <person name="Mori M."/>
            <person name="Yoshida Y."/>
            <person name="Ohtoshi R."/>
            <person name="Malay A.D."/>
            <person name="Moran D.A.P."/>
            <person name="Tomita M."/>
            <person name="Numata K."/>
            <person name="Arakawa K."/>
        </authorList>
    </citation>
    <scope>NUCLEOTIDE SEQUENCE</scope>
</reference>
<proteinExistence type="predicted"/>
<dbReference type="AlphaFoldDB" id="A0A8X6NZQ7"/>
<evidence type="ECO:0000313" key="2">
    <source>
        <dbReference type="Proteomes" id="UP000887013"/>
    </source>
</evidence>
<comment type="caution">
    <text evidence="1">The sequence shown here is derived from an EMBL/GenBank/DDBJ whole genome shotgun (WGS) entry which is preliminary data.</text>
</comment>
<accession>A0A8X6NZQ7</accession>
<dbReference type="EMBL" id="BMAW01014870">
    <property type="protein sequence ID" value="GFT40889.1"/>
    <property type="molecule type" value="Genomic_DNA"/>
</dbReference>
<name>A0A8X6NZQ7_NEPPI</name>
<evidence type="ECO:0000313" key="1">
    <source>
        <dbReference type="EMBL" id="GFT40889.1"/>
    </source>
</evidence>
<sequence>MGETPMIDPDSLSLMLPFFSPASFRICSGEDGDEEMKPDGMRVPLFAVGLGGNLFHKRGLARHGRQRLHEVSKVVRWQDENVIDLEWHFQKARKLEFVEWNTFG</sequence>
<gene>
    <name evidence="1" type="ORF">NPIL_264781</name>
</gene>
<protein>
    <submittedName>
        <fullName evidence="1">Uncharacterized protein</fullName>
    </submittedName>
</protein>
<dbReference type="OrthoDB" id="10415533at2759"/>
<dbReference type="Proteomes" id="UP000887013">
    <property type="component" value="Unassembled WGS sequence"/>
</dbReference>
<keyword evidence="2" id="KW-1185">Reference proteome</keyword>
<organism evidence="1 2">
    <name type="scientific">Nephila pilipes</name>
    <name type="common">Giant wood spider</name>
    <name type="synonym">Nephila maculata</name>
    <dbReference type="NCBI Taxonomy" id="299642"/>
    <lineage>
        <taxon>Eukaryota</taxon>
        <taxon>Metazoa</taxon>
        <taxon>Ecdysozoa</taxon>
        <taxon>Arthropoda</taxon>
        <taxon>Chelicerata</taxon>
        <taxon>Arachnida</taxon>
        <taxon>Araneae</taxon>
        <taxon>Araneomorphae</taxon>
        <taxon>Entelegynae</taxon>
        <taxon>Araneoidea</taxon>
        <taxon>Nephilidae</taxon>
        <taxon>Nephila</taxon>
    </lineage>
</organism>